<organism evidence="3 4">
    <name type="scientific">Spiribacter salinus</name>
    <dbReference type="NCBI Taxonomy" id="1335746"/>
    <lineage>
        <taxon>Bacteria</taxon>
        <taxon>Pseudomonadati</taxon>
        <taxon>Pseudomonadota</taxon>
        <taxon>Gammaproteobacteria</taxon>
        <taxon>Chromatiales</taxon>
        <taxon>Ectothiorhodospiraceae</taxon>
        <taxon>Spiribacter</taxon>
    </lineage>
</organism>
<evidence type="ECO:0000313" key="3">
    <source>
        <dbReference type="EMBL" id="TQE98600.1"/>
    </source>
</evidence>
<feature type="domain" description="Adenylyl/Guanylyl and SMODS C-terminal sensor" evidence="2">
    <location>
        <begin position="388"/>
        <end position="486"/>
    </location>
</feature>
<dbReference type="InterPro" id="IPR040511">
    <property type="entry name" value="AGS_C"/>
</dbReference>
<comment type="caution">
    <text evidence="3">The sequence shown here is derived from an EMBL/GenBank/DDBJ whole genome shotgun (WGS) entry which is preliminary data.</text>
</comment>
<dbReference type="GO" id="GO:0016779">
    <property type="term" value="F:nucleotidyltransferase activity"/>
    <property type="evidence" value="ECO:0007669"/>
    <property type="project" value="InterPro"/>
</dbReference>
<dbReference type="AlphaFoldDB" id="A0A540VPC4"/>
<evidence type="ECO:0000259" key="2">
    <source>
        <dbReference type="Pfam" id="PF18134"/>
    </source>
</evidence>
<keyword evidence="3" id="KW-0808">Transferase</keyword>
<gene>
    <name evidence="3" type="ORF">FKY71_12990</name>
</gene>
<evidence type="ECO:0000313" key="4">
    <source>
        <dbReference type="Proteomes" id="UP000315400"/>
    </source>
</evidence>
<evidence type="ECO:0000256" key="1">
    <source>
        <dbReference type="ARBA" id="ARBA00023118"/>
    </source>
</evidence>
<protein>
    <submittedName>
        <fullName evidence="3">Nucleotidyltransferase</fullName>
    </submittedName>
</protein>
<dbReference type="Pfam" id="PF18134">
    <property type="entry name" value="AGS_C"/>
    <property type="match status" value="1"/>
</dbReference>
<dbReference type="EMBL" id="VIFK01000168">
    <property type="protein sequence ID" value="TQE98600.1"/>
    <property type="molecule type" value="Genomic_DNA"/>
</dbReference>
<name>A0A540VPC4_9GAMM</name>
<reference evidence="3 4" key="1">
    <citation type="submission" date="2019-06" db="EMBL/GenBank/DDBJ databases">
        <title>Metagenome assembled Genome of Spiribacter salinus SL48-SHIP from the microbial mat of Salt Lake 48 (Novosibirsk region, Russia).</title>
        <authorList>
            <person name="Shipova A."/>
            <person name="Rozanov A.S."/>
            <person name="Bryanskaya A.V."/>
            <person name="Peltek S.E."/>
        </authorList>
    </citation>
    <scope>NUCLEOTIDE SEQUENCE [LARGE SCALE GENOMIC DNA]</scope>
    <source>
        <strain evidence="3">SL48-SHIP-2</strain>
    </source>
</reference>
<dbReference type="CDD" id="cd05400">
    <property type="entry name" value="NT_2-5OAS_ClassI-CCAase"/>
    <property type="match status" value="1"/>
</dbReference>
<proteinExistence type="predicted"/>
<dbReference type="Pfam" id="PF18144">
    <property type="entry name" value="SMODS"/>
    <property type="match status" value="1"/>
</dbReference>
<sequence>MKNLRVFKKFLTDTVNLNPTRLESLEKTSTSLSSFVENSDWEPSNLEWYPQGSWAHETIIKPLPNKGFDADVLAIVDPVDGWTASDYINNLYSAFRDSDIYRDKAHRYSHCVTLDYAAEKRIDIAPCIRNRWGFERLEVCNRDTDEFEESQPKYFTEWLKEKNTLSGNNSFRKVTRLVKYLRDIKTTFTCSSVCLTTLLAHQIQANDKGSADFADTPSALRTMFERLDTWLQIRPVKPQVSSPFSNEDFSVCWTDDQYSNFRDKVSKYRVWIDDAFQETDRNKSISKWRRVFGDDFGKNEGEQQAKSVTAKAVDHLRENVRAVPATELGFVGDVVDLVKQYGSRAIPSTLSNLPYLSQPTWRSVGNQLFSVHLIATLHRSRGGATVCTVSSGDVVPKKLELKFTARLATGMPLNTQDYRVEWRVTNTGEEALAKGQLRGSFIGSNSGGDRWESLEYRGVHFVEAFVIRKRDGIQVSRSDPFYVVIE</sequence>
<dbReference type="GO" id="GO:0051607">
    <property type="term" value="P:defense response to virus"/>
    <property type="evidence" value="ECO:0007669"/>
    <property type="project" value="UniProtKB-KW"/>
</dbReference>
<dbReference type="Proteomes" id="UP000315400">
    <property type="component" value="Unassembled WGS sequence"/>
</dbReference>
<dbReference type="InterPro" id="IPR006116">
    <property type="entry name" value="NT_2-5OAS_ClassI-CCAase"/>
</dbReference>
<accession>A0A540VPC4</accession>
<keyword evidence="1" id="KW-0051">Antiviral defense</keyword>